<reference evidence="1 2" key="1">
    <citation type="submission" date="2024-06" db="EMBL/GenBank/DDBJ databases">
        <title>A chromosome level genome sequence of Diviner's sage (Salvia divinorum).</title>
        <authorList>
            <person name="Ford S.A."/>
            <person name="Ro D.-K."/>
            <person name="Ness R.W."/>
            <person name="Phillips M.A."/>
        </authorList>
    </citation>
    <scope>NUCLEOTIDE SEQUENCE [LARGE SCALE GENOMIC DNA]</scope>
    <source>
        <strain evidence="1">SAF-2024a</strain>
        <tissue evidence="1">Leaf</tissue>
    </source>
</reference>
<proteinExistence type="predicted"/>
<evidence type="ECO:0000313" key="2">
    <source>
        <dbReference type="Proteomes" id="UP001567538"/>
    </source>
</evidence>
<gene>
    <name evidence="1" type="ORF">AAHA92_05664</name>
</gene>
<organism evidence="1 2">
    <name type="scientific">Salvia divinorum</name>
    <name type="common">Maria pastora</name>
    <name type="synonym">Diviner's sage</name>
    <dbReference type="NCBI Taxonomy" id="28513"/>
    <lineage>
        <taxon>Eukaryota</taxon>
        <taxon>Viridiplantae</taxon>
        <taxon>Streptophyta</taxon>
        <taxon>Embryophyta</taxon>
        <taxon>Tracheophyta</taxon>
        <taxon>Spermatophyta</taxon>
        <taxon>Magnoliopsida</taxon>
        <taxon>eudicotyledons</taxon>
        <taxon>Gunneridae</taxon>
        <taxon>Pentapetalae</taxon>
        <taxon>asterids</taxon>
        <taxon>lamiids</taxon>
        <taxon>Lamiales</taxon>
        <taxon>Lamiaceae</taxon>
        <taxon>Nepetoideae</taxon>
        <taxon>Mentheae</taxon>
        <taxon>Salviinae</taxon>
        <taxon>Salvia</taxon>
        <taxon>Salvia subgen. Calosphace</taxon>
    </lineage>
</organism>
<accession>A0ABD1I371</accession>
<comment type="caution">
    <text evidence="1">The sequence shown here is derived from an EMBL/GenBank/DDBJ whole genome shotgun (WGS) entry which is preliminary data.</text>
</comment>
<dbReference type="AlphaFoldDB" id="A0ABD1I371"/>
<dbReference type="EMBL" id="JBEAFC010000003">
    <property type="protein sequence ID" value="KAL1563166.1"/>
    <property type="molecule type" value="Genomic_DNA"/>
</dbReference>
<evidence type="ECO:0000313" key="1">
    <source>
        <dbReference type="EMBL" id="KAL1563166.1"/>
    </source>
</evidence>
<dbReference type="Proteomes" id="UP001567538">
    <property type="component" value="Unassembled WGS sequence"/>
</dbReference>
<protein>
    <submittedName>
        <fullName evidence="1">Uncharacterized protein</fullName>
    </submittedName>
</protein>
<keyword evidence="2" id="KW-1185">Reference proteome</keyword>
<name>A0ABD1I371_SALDI</name>
<sequence length="107" mass="12201">MVKCEVLINHTQSRFSFSLNWPQYYLAQGKIIAAHSKRGHLVLEFLLVSIHTKQAIDAFPLICGLYILLTAGMHVQESCDTLRLHLVSKKCQAKNFYDIHSCLVTKN</sequence>